<evidence type="ECO:0000256" key="1">
    <source>
        <dbReference type="SAM" id="Phobius"/>
    </source>
</evidence>
<keyword evidence="1" id="KW-0812">Transmembrane</keyword>
<sequence length="205" mass="24023">LFFFYATTNLFRHLTRLFLHNARFDELQMHRLLNSCEQLQHLVLNNCDSGDESVLKINMPNSKISYLKLRSCCFEKVEFLCLPKLSELHYELWYSLNTPFSFGIVPCLEEVHLVGAMAHYQPGHNLSVLLRGTKELHALTLDFQGEKIKIYIHSLSSFYCLLFAFLPAANKQFLFIYVVFVWCFVCSFHLFRITWKHGIGAIIIY</sequence>
<reference evidence="2 3" key="1">
    <citation type="submission" date="2016-09" db="EMBL/GenBank/DDBJ databases">
        <title>The draft genome of Dichanthelium oligosanthes: A C3 panicoid grass species.</title>
        <authorList>
            <person name="Studer A.J."/>
            <person name="Schnable J.C."/>
            <person name="Brutnell T.P."/>
        </authorList>
    </citation>
    <scope>NUCLEOTIDE SEQUENCE [LARGE SCALE GENOMIC DNA]</scope>
    <source>
        <strain evidence="3">cv. Kellogg 1175</strain>
        <tissue evidence="2">Leaf</tissue>
    </source>
</reference>
<comment type="caution">
    <text evidence="2">The sequence shown here is derived from an EMBL/GenBank/DDBJ whole genome shotgun (WGS) entry which is preliminary data.</text>
</comment>
<feature type="transmembrane region" description="Helical" evidence="1">
    <location>
        <begin position="150"/>
        <end position="168"/>
    </location>
</feature>
<evidence type="ECO:0008006" key="4">
    <source>
        <dbReference type="Google" id="ProtNLM"/>
    </source>
</evidence>
<evidence type="ECO:0000313" key="2">
    <source>
        <dbReference type="EMBL" id="OEL13055.1"/>
    </source>
</evidence>
<dbReference type="AlphaFoldDB" id="A0A1E5UJT5"/>
<dbReference type="Proteomes" id="UP000095767">
    <property type="component" value="Unassembled WGS sequence"/>
</dbReference>
<dbReference type="Gene3D" id="3.80.10.10">
    <property type="entry name" value="Ribonuclease Inhibitor"/>
    <property type="match status" value="1"/>
</dbReference>
<dbReference type="PANTHER" id="PTHR35545">
    <property type="entry name" value="F-BOX DOMAIN-CONTAINING PROTEIN"/>
    <property type="match status" value="1"/>
</dbReference>
<dbReference type="OrthoDB" id="667379at2759"/>
<keyword evidence="1" id="KW-0472">Membrane</keyword>
<dbReference type="SUPFAM" id="SSF52047">
    <property type="entry name" value="RNI-like"/>
    <property type="match status" value="1"/>
</dbReference>
<proteinExistence type="predicted"/>
<keyword evidence="1" id="KW-1133">Transmembrane helix</keyword>
<feature type="non-terminal residue" evidence="2">
    <location>
        <position position="1"/>
    </location>
</feature>
<gene>
    <name evidence="2" type="ORF">BAE44_0025926</name>
</gene>
<protein>
    <recommendedName>
        <fullName evidence="4">FBD domain-containing protein</fullName>
    </recommendedName>
</protein>
<organism evidence="2 3">
    <name type="scientific">Dichanthelium oligosanthes</name>
    <dbReference type="NCBI Taxonomy" id="888268"/>
    <lineage>
        <taxon>Eukaryota</taxon>
        <taxon>Viridiplantae</taxon>
        <taxon>Streptophyta</taxon>
        <taxon>Embryophyta</taxon>
        <taxon>Tracheophyta</taxon>
        <taxon>Spermatophyta</taxon>
        <taxon>Magnoliopsida</taxon>
        <taxon>Liliopsida</taxon>
        <taxon>Poales</taxon>
        <taxon>Poaceae</taxon>
        <taxon>PACMAD clade</taxon>
        <taxon>Panicoideae</taxon>
        <taxon>Panicodae</taxon>
        <taxon>Paniceae</taxon>
        <taxon>Dichantheliinae</taxon>
        <taxon>Dichanthelium</taxon>
    </lineage>
</organism>
<evidence type="ECO:0000313" key="3">
    <source>
        <dbReference type="Proteomes" id="UP000095767"/>
    </source>
</evidence>
<dbReference type="EMBL" id="LWDX02074917">
    <property type="protein sequence ID" value="OEL13055.1"/>
    <property type="molecule type" value="Genomic_DNA"/>
</dbReference>
<feature type="transmembrane region" description="Helical" evidence="1">
    <location>
        <begin position="174"/>
        <end position="195"/>
    </location>
</feature>
<keyword evidence="3" id="KW-1185">Reference proteome</keyword>
<accession>A0A1E5UJT5</accession>
<dbReference type="InterPro" id="IPR032675">
    <property type="entry name" value="LRR_dom_sf"/>
</dbReference>
<name>A0A1E5UJT5_9POAL</name>
<dbReference type="PANTHER" id="PTHR35545:SF28">
    <property type="entry name" value="OS07G0645701 PROTEIN"/>
    <property type="match status" value="1"/>
</dbReference>